<keyword evidence="4" id="KW-1185">Reference proteome</keyword>
<dbReference type="GO" id="GO:0005829">
    <property type="term" value="C:cytosol"/>
    <property type="evidence" value="ECO:0007669"/>
    <property type="project" value="TreeGrafter"/>
</dbReference>
<evidence type="ECO:0000313" key="4">
    <source>
        <dbReference type="Proteomes" id="UP000019225"/>
    </source>
</evidence>
<dbReference type="InterPro" id="IPR019405">
    <property type="entry name" value="Lactonase_7-beta_prop"/>
</dbReference>
<dbReference type="InterPro" id="IPR006311">
    <property type="entry name" value="TAT_signal"/>
</dbReference>
<dbReference type="PANTHER" id="PTHR30344:SF1">
    <property type="entry name" value="6-PHOSPHOGLUCONOLACTONASE"/>
    <property type="match status" value="1"/>
</dbReference>
<dbReference type="SUPFAM" id="SSF51004">
    <property type="entry name" value="C-terminal (heme d1) domain of cytochrome cd1-nitrite reductase"/>
    <property type="match status" value="1"/>
</dbReference>
<feature type="region of interest" description="Disordered" evidence="2">
    <location>
        <begin position="159"/>
        <end position="188"/>
    </location>
</feature>
<dbReference type="Pfam" id="PF10282">
    <property type="entry name" value="Lactonase"/>
    <property type="match status" value="1"/>
</dbReference>
<gene>
    <name evidence="3" type="ORF">KALB_2644</name>
</gene>
<dbReference type="EMBL" id="CP007155">
    <property type="protein sequence ID" value="AHH96012.1"/>
    <property type="molecule type" value="Genomic_DNA"/>
</dbReference>
<dbReference type="InterPro" id="IPR011048">
    <property type="entry name" value="Haem_d1_sf"/>
</dbReference>
<dbReference type="PANTHER" id="PTHR30344">
    <property type="entry name" value="6-PHOSPHOGLUCONOLACTONASE-RELATED"/>
    <property type="match status" value="1"/>
</dbReference>
<evidence type="ECO:0000256" key="2">
    <source>
        <dbReference type="SAM" id="MobiDB-lite"/>
    </source>
</evidence>
<name>W5W543_9PSEU</name>
<proteinExistence type="inferred from homology"/>
<dbReference type="Proteomes" id="UP000019225">
    <property type="component" value="Chromosome"/>
</dbReference>
<comment type="similarity">
    <text evidence="1">Belongs to the cycloisomerase 2 family.</text>
</comment>
<protein>
    <recommendedName>
        <fullName evidence="5">Secreted protein</fullName>
    </recommendedName>
</protein>
<evidence type="ECO:0000256" key="1">
    <source>
        <dbReference type="ARBA" id="ARBA00005564"/>
    </source>
</evidence>
<dbReference type="InterPro" id="IPR050282">
    <property type="entry name" value="Cycloisomerase_2"/>
</dbReference>
<evidence type="ECO:0008006" key="5">
    <source>
        <dbReference type="Google" id="ProtNLM"/>
    </source>
</evidence>
<dbReference type="PROSITE" id="PS51318">
    <property type="entry name" value="TAT"/>
    <property type="match status" value="1"/>
</dbReference>
<dbReference type="InterPro" id="IPR015943">
    <property type="entry name" value="WD40/YVTN_repeat-like_dom_sf"/>
</dbReference>
<dbReference type="GO" id="GO:0017057">
    <property type="term" value="F:6-phosphogluconolactonase activity"/>
    <property type="evidence" value="ECO:0007669"/>
    <property type="project" value="TreeGrafter"/>
</dbReference>
<reference evidence="3 4" key="1">
    <citation type="journal article" date="2014" name="BMC Genomics">
        <title>Complete genome sequence of producer of the glycopeptide antibiotic Aculeximycin Kutzneria albida DSM 43870T, a representative of minor genus of Pseudonocardiaceae.</title>
        <authorList>
            <person name="Rebets Y."/>
            <person name="Tokovenko B."/>
            <person name="Lushchyk I."/>
            <person name="Ruckert C."/>
            <person name="Zaburannyi N."/>
            <person name="Bechthold A."/>
            <person name="Kalinowski J."/>
            <person name="Luzhetskyy A."/>
        </authorList>
    </citation>
    <scope>NUCLEOTIDE SEQUENCE [LARGE SCALE GENOMIC DNA]</scope>
    <source>
        <strain evidence="3">DSM 43870</strain>
    </source>
</reference>
<accession>W5W543</accession>
<dbReference type="AlphaFoldDB" id="W5W543"/>
<evidence type="ECO:0000313" key="3">
    <source>
        <dbReference type="EMBL" id="AHH96012.1"/>
    </source>
</evidence>
<dbReference type="RefSeq" id="WP_236650245.1">
    <property type="nucleotide sequence ID" value="NZ_CP007155.1"/>
</dbReference>
<dbReference type="HOGENOM" id="CLU_038716_3_0_11"/>
<dbReference type="eggNOG" id="COG2706">
    <property type="taxonomic scope" value="Bacteria"/>
</dbReference>
<dbReference type="Gene3D" id="2.130.10.10">
    <property type="entry name" value="YVTN repeat-like/Quinoprotein amine dehydrogenase"/>
    <property type="match status" value="1"/>
</dbReference>
<dbReference type="KEGG" id="kal:KALB_2644"/>
<dbReference type="PATRIC" id="fig|1449976.3.peg.2651"/>
<sequence>MAGLDRRGFLGLSLLGAAGVGLTGAVLMDTPAQAGPRATRPLFVGTYTDGANAGKGIGLASWDPATGQVSGTQVLPVANPSFLALSPNGQRLYVVNEQSDGQVTALSVSGTKLKTINSQSSGGAGPTHLCVHPSGKYVVSANYDSGSVAVHPVRADGGLGARSDLVRHKGSGPDPDRQSSPHAHQVLPDPAGRYVHAVDLGTDSVYAYELNLGTGKLALRHQVKLRAGSGPRHLAFHPNGRFAYVATELGSTVITCGYADGLLTPIDEVPAIAVPVPGVRNYPAEILVSADGRFVYVSNRGSDTVSIFAVGGDGKLRLTGSPSCGGKWPRHIGLDPSGRFLFSSNQNSGTVTSFAVDQASGALTPTGKPLATPTPVCTLPL</sequence>
<organism evidence="3 4">
    <name type="scientific">Kutzneria albida DSM 43870</name>
    <dbReference type="NCBI Taxonomy" id="1449976"/>
    <lineage>
        <taxon>Bacteria</taxon>
        <taxon>Bacillati</taxon>
        <taxon>Actinomycetota</taxon>
        <taxon>Actinomycetes</taxon>
        <taxon>Pseudonocardiales</taxon>
        <taxon>Pseudonocardiaceae</taxon>
        <taxon>Kutzneria</taxon>
    </lineage>
</organism>
<dbReference type="STRING" id="1449976.KALB_2644"/>